<evidence type="ECO:0000313" key="4">
    <source>
        <dbReference type="EMBL" id="MBO1926855.1"/>
    </source>
</evidence>
<keyword evidence="5" id="KW-1185">Reference proteome</keyword>
<keyword evidence="1 2" id="KW-0597">Phosphoprotein</keyword>
<reference evidence="4 5" key="1">
    <citation type="submission" date="2021-03" db="EMBL/GenBank/DDBJ databases">
        <title>Thiomicrorhabdus sp.nov.,novel sulfur-oxidizing bacteria isolated from coastal sediment.</title>
        <authorList>
            <person name="Liu X."/>
        </authorList>
    </citation>
    <scope>NUCLEOTIDE SEQUENCE [LARGE SCALE GENOMIC DNA]</scope>
    <source>
        <strain evidence="4 5">6S2-11</strain>
    </source>
</reference>
<dbReference type="InterPro" id="IPR050595">
    <property type="entry name" value="Bact_response_regulator"/>
</dbReference>
<dbReference type="PROSITE" id="PS50110">
    <property type="entry name" value="RESPONSE_REGULATORY"/>
    <property type="match status" value="1"/>
</dbReference>
<evidence type="ECO:0000259" key="3">
    <source>
        <dbReference type="PROSITE" id="PS50110"/>
    </source>
</evidence>
<accession>A0ABS3Q3E5</accession>
<name>A0ABS3Q3E5_9GAMM</name>
<dbReference type="PANTHER" id="PTHR44591:SF25">
    <property type="entry name" value="CHEMOTAXIS TWO-COMPONENT RESPONSE REGULATOR"/>
    <property type="match status" value="1"/>
</dbReference>
<feature type="modified residue" description="4-aspartylphosphate" evidence="2">
    <location>
        <position position="51"/>
    </location>
</feature>
<feature type="domain" description="Response regulatory" evidence="3">
    <location>
        <begin position="3"/>
        <end position="118"/>
    </location>
</feature>
<dbReference type="Pfam" id="PF00072">
    <property type="entry name" value="Response_reg"/>
    <property type="match status" value="1"/>
</dbReference>
<dbReference type="InterPro" id="IPR011006">
    <property type="entry name" value="CheY-like_superfamily"/>
</dbReference>
<organism evidence="4 5">
    <name type="scientific">Thiomicrorhabdus marina</name>
    <dbReference type="NCBI Taxonomy" id="2818442"/>
    <lineage>
        <taxon>Bacteria</taxon>
        <taxon>Pseudomonadati</taxon>
        <taxon>Pseudomonadota</taxon>
        <taxon>Gammaproteobacteria</taxon>
        <taxon>Thiotrichales</taxon>
        <taxon>Piscirickettsiaceae</taxon>
        <taxon>Thiomicrorhabdus</taxon>
    </lineage>
</organism>
<proteinExistence type="predicted"/>
<comment type="caution">
    <text evidence="4">The sequence shown here is derived from an EMBL/GenBank/DDBJ whole genome shotgun (WGS) entry which is preliminary data.</text>
</comment>
<evidence type="ECO:0000256" key="2">
    <source>
        <dbReference type="PROSITE-ProRule" id="PRU00169"/>
    </source>
</evidence>
<dbReference type="SMART" id="SM00448">
    <property type="entry name" value="REC"/>
    <property type="match status" value="1"/>
</dbReference>
<gene>
    <name evidence="4" type="ORF">J3998_04640</name>
</gene>
<dbReference type="RefSeq" id="WP_208148293.1">
    <property type="nucleotide sequence ID" value="NZ_JAGETV010000005.1"/>
</dbReference>
<dbReference type="InterPro" id="IPR001789">
    <property type="entry name" value="Sig_transdc_resp-reg_receiver"/>
</dbReference>
<sequence length="119" mass="13518">MKRILYVDDATSMRRLVSLVLEKDYQVTLSENGQEGLAAIEKQDFDVIISDINMPVMDGLEFLAELRKLEKTRFTPVLMLTTEASRELKEQGKRLGATGWIIKPFDPDKLASVIERACN</sequence>
<dbReference type="SUPFAM" id="SSF52172">
    <property type="entry name" value="CheY-like"/>
    <property type="match status" value="1"/>
</dbReference>
<dbReference type="Gene3D" id="3.40.50.2300">
    <property type="match status" value="1"/>
</dbReference>
<evidence type="ECO:0000256" key="1">
    <source>
        <dbReference type="ARBA" id="ARBA00022553"/>
    </source>
</evidence>
<dbReference type="PANTHER" id="PTHR44591">
    <property type="entry name" value="STRESS RESPONSE REGULATOR PROTEIN 1"/>
    <property type="match status" value="1"/>
</dbReference>
<protein>
    <submittedName>
        <fullName evidence="4">Response regulator</fullName>
    </submittedName>
</protein>
<dbReference type="EMBL" id="JAGETV010000005">
    <property type="protein sequence ID" value="MBO1926855.1"/>
    <property type="molecule type" value="Genomic_DNA"/>
</dbReference>
<evidence type="ECO:0000313" key="5">
    <source>
        <dbReference type="Proteomes" id="UP000664835"/>
    </source>
</evidence>
<dbReference type="Proteomes" id="UP000664835">
    <property type="component" value="Unassembled WGS sequence"/>
</dbReference>